<accession>A0AA50H5Z8</accession>
<dbReference type="EMBL" id="CP132302">
    <property type="protein sequence ID" value="WLR97803.1"/>
    <property type="molecule type" value="Genomic_DNA"/>
</dbReference>
<sequence>MNVKGLSQAEIDQFASGIEGWRIRPGTDDVHLYPQNEPVFDGSAGDYLHDTFSRHEKTFAAASRIGTSRRISLAIYFDADRIAAIAPVFDTAVIRRLADLDFSLEICVFPSSFEDDEGTEE</sequence>
<gene>
    <name evidence="1" type="ORF">Q9313_01870</name>
</gene>
<organism evidence="1 2">
    <name type="scientific">Shinella sumterensis</name>
    <dbReference type="NCBI Taxonomy" id="1967501"/>
    <lineage>
        <taxon>Bacteria</taxon>
        <taxon>Pseudomonadati</taxon>
        <taxon>Pseudomonadota</taxon>
        <taxon>Alphaproteobacteria</taxon>
        <taxon>Hyphomicrobiales</taxon>
        <taxon>Rhizobiaceae</taxon>
        <taxon>Shinella</taxon>
    </lineage>
</organism>
<evidence type="ECO:0000313" key="1">
    <source>
        <dbReference type="EMBL" id="WLR97803.1"/>
    </source>
</evidence>
<dbReference type="AlphaFoldDB" id="A0AA50H5Z8"/>
<dbReference type="Proteomes" id="UP001234585">
    <property type="component" value="Chromosome"/>
</dbReference>
<protein>
    <submittedName>
        <fullName evidence="1">Uncharacterized protein</fullName>
    </submittedName>
</protein>
<keyword evidence="2" id="KW-1185">Reference proteome</keyword>
<dbReference type="RefSeq" id="WP_306037725.1">
    <property type="nucleotide sequence ID" value="NZ_CP132302.1"/>
</dbReference>
<name>A0AA50H5Z8_9HYPH</name>
<proteinExistence type="predicted"/>
<evidence type="ECO:0000313" key="2">
    <source>
        <dbReference type="Proteomes" id="UP001234585"/>
    </source>
</evidence>
<reference evidence="1 2" key="1">
    <citation type="submission" date="2023-08" db="EMBL/GenBank/DDBJ databases">
        <title>Pathogen: clinical or host-associated sample.</title>
        <authorList>
            <person name="Hergert J."/>
            <person name="Casey R."/>
            <person name="Wagner J."/>
            <person name="Young E.L."/>
            <person name="Oakeson K.F."/>
        </authorList>
    </citation>
    <scope>NUCLEOTIDE SEQUENCE [LARGE SCALE GENOMIC DNA]</scope>
    <source>
        <strain evidence="1 2">1760953</strain>
    </source>
</reference>